<reference evidence="2" key="1">
    <citation type="submission" date="2022-11" db="UniProtKB">
        <authorList>
            <consortium name="WormBaseParasite"/>
        </authorList>
    </citation>
    <scope>IDENTIFICATION</scope>
</reference>
<accession>A0A915IT34</accession>
<keyword evidence="1" id="KW-1185">Reference proteome</keyword>
<sequence>MKNDQYQTPMQFLGPAENGTYANGCRPAEFADEKRSGSNFSGSARKSGSRCIIYGHMKTSTPAGNKPKQKLKLIDILWLVNTIPCMRANVMQQLLKKANIEFGGYLCQGCHWCTCSACSIDAQAVGCGEKW</sequence>
<dbReference type="WBParaSite" id="nRc.2.0.1.t16976-RA">
    <property type="protein sequence ID" value="nRc.2.0.1.t16976-RA"/>
    <property type="gene ID" value="nRc.2.0.1.g16976"/>
</dbReference>
<dbReference type="AlphaFoldDB" id="A0A915IT34"/>
<proteinExistence type="predicted"/>
<evidence type="ECO:0000313" key="2">
    <source>
        <dbReference type="WBParaSite" id="nRc.2.0.1.t16976-RA"/>
    </source>
</evidence>
<evidence type="ECO:0000313" key="1">
    <source>
        <dbReference type="Proteomes" id="UP000887565"/>
    </source>
</evidence>
<name>A0A915IT34_ROMCU</name>
<protein>
    <submittedName>
        <fullName evidence="2">Uncharacterized protein</fullName>
    </submittedName>
</protein>
<organism evidence="1 2">
    <name type="scientific">Romanomermis culicivorax</name>
    <name type="common">Nematode worm</name>
    <dbReference type="NCBI Taxonomy" id="13658"/>
    <lineage>
        <taxon>Eukaryota</taxon>
        <taxon>Metazoa</taxon>
        <taxon>Ecdysozoa</taxon>
        <taxon>Nematoda</taxon>
        <taxon>Enoplea</taxon>
        <taxon>Dorylaimia</taxon>
        <taxon>Mermithida</taxon>
        <taxon>Mermithoidea</taxon>
        <taxon>Mermithidae</taxon>
        <taxon>Romanomermis</taxon>
    </lineage>
</organism>
<dbReference type="Proteomes" id="UP000887565">
    <property type="component" value="Unplaced"/>
</dbReference>